<comment type="caution">
    <text evidence="4">Lacks conserved residue(s) required for the propagation of feature annotation.</text>
</comment>
<dbReference type="PROSITE" id="PS51450">
    <property type="entry name" value="LRR"/>
    <property type="match status" value="1"/>
</dbReference>
<dbReference type="InterPro" id="IPR001254">
    <property type="entry name" value="Trypsin_dom"/>
</dbReference>
<sequence>MNKRIFFLLLHLMISSTFSIRTVNTCGVSKFERKNTTGLVVNGNESMPGEWPWHVSIFRRLKYICVLYFLTSHCFDFFGSTYQLYDYYALLGRFNLKDNNEKFSINRTFSSIFLHPEYNLTAGAYRSNADIAVIRMSQNVQFSENIRPVCLPDINSESADLYGTVVGYGKSESDDIHEIIPKQAVLHSISFVMCLLEDPTYSYIVSKRSFCVGVKGIVSQAKLNECDPKDYVAFVDVAKFIEWIEQKIKDLSEEKVENLKTCDPSPCGPNSKCSVSFGSVICTCLDDAIGSPPNCENPECFDDYDCDEDRACFKNRCKNLCEIRSCRQNEKCEMKNHKRKCNRNCQLGYLSVNNQCVENSNLIDGTIRLDRCCRWFEDFPISQYVQVFKVNDGTKIQTETTEIRPEYQSHEIKELDLYNWCTNKPCILKSNIQYLPIRVNDIFPNLIAYYAQNFEIKHLKKENFKSMKNLQFLSLRNNEIGTIDENAFNDVTDLNHLDLAENKIRNLNSKTFKNNLKLEKIHFFANQINSITPEHFNHLIKLKYLDMCRNQLTKIDTSIFNSLVNLEVFHFCENKLASLPADIFYNFGNLKGINLAVNQLTTLDEKIFNKNQKLEKVELFSNKISKLDSKIFDNKPNLICVDLDKNLCIKKKFGSYSSTTRLTNDEIIALRNEIYTNCS</sequence>
<dbReference type="PANTHER" id="PTHR45712:SF22">
    <property type="entry name" value="INSULIN-LIKE GROWTH FACTOR-BINDING PROTEIN COMPLEX ACID LABILE SUBUNIT"/>
    <property type="match status" value="1"/>
</dbReference>
<dbReference type="InterPro" id="IPR009003">
    <property type="entry name" value="Peptidase_S1_PA"/>
</dbReference>
<dbReference type="SUPFAM" id="SSF52058">
    <property type="entry name" value="L domain-like"/>
    <property type="match status" value="1"/>
</dbReference>
<dbReference type="InterPro" id="IPR000742">
    <property type="entry name" value="EGF"/>
</dbReference>
<evidence type="ECO:0000256" key="1">
    <source>
        <dbReference type="ARBA" id="ARBA00022614"/>
    </source>
</evidence>
<feature type="signal peptide" evidence="5">
    <location>
        <begin position="1"/>
        <end position="19"/>
    </location>
</feature>
<dbReference type="Pfam" id="PF13855">
    <property type="entry name" value="LRR_8"/>
    <property type="match status" value="2"/>
</dbReference>
<dbReference type="OrthoDB" id="6022531at2759"/>
<name>A0A9J6C5Z7_POLVA</name>
<evidence type="ECO:0000259" key="6">
    <source>
        <dbReference type="PROSITE" id="PS50026"/>
    </source>
</evidence>
<feature type="domain" description="Peptidase S1" evidence="7">
    <location>
        <begin position="40"/>
        <end position="249"/>
    </location>
</feature>
<feature type="chain" id="PRO_5039948641" evidence="5">
    <location>
        <begin position="20"/>
        <end position="679"/>
    </location>
</feature>
<keyword evidence="1" id="KW-0433">Leucine-rich repeat</keyword>
<evidence type="ECO:0000256" key="3">
    <source>
        <dbReference type="ARBA" id="ARBA00024195"/>
    </source>
</evidence>
<keyword evidence="2" id="KW-0677">Repeat</keyword>
<dbReference type="Pfam" id="PF00089">
    <property type="entry name" value="Trypsin"/>
    <property type="match status" value="1"/>
</dbReference>
<dbReference type="InterPro" id="IPR032675">
    <property type="entry name" value="LRR_dom_sf"/>
</dbReference>
<dbReference type="PROSITE" id="PS50026">
    <property type="entry name" value="EGF_3"/>
    <property type="match status" value="1"/>
</dbReference>
<comment type="similarity">
    <text evidence="3">Belongs to the peptidase S1 family. CLIP subfamily.</text>
</comment>
<dbReference type="Proteomes" id="UP001107558">
    <property type="component" value="Chromosome 2"/>
</dbReference>
<dbReference type="InterPro" id="IPR050333">
    <property type="entry name" value="SLRP"/>
</dbReference>
<evidence type="ECO:0000256" key="5">
    <source>
        <dbReference type="SAM" id="SignalP"/>
    </source>
</evidence>
<dbReference type="Gene3D" id="3.80.10.10">
    <property type="entry name" value="Ribonuclease Inhibitor"/>
    <property type="match status" value="2"/>
</dbReference>
<evidence type="ECO:0000256" key="2">
    <source>
        <dbReference type="ARBA" id="ARBA00022737"/>
    </source>
</evidence>
<dbReference type="EMBL" id="JADBJN010000002">
    <property type="protein sequence ID" value="KAG5677588.1"/>
    <property type="molecule type" value="Genomic_DNA"/>
</dbReference>
<dbReference type="InterPro" id="IPR043504">
    <property type="entry name" value="Peptidase_S1_PA_chymotrypsin"/>
</dbReference>
<evidence type="ECO:0000259" key="7">
    <source>
        <dbReference type="PROSITE" id="PS50240"/>
    </source>
</evidence>
<dbReference type="SUPFAM" id="SSF50494">
    <property type="entry name" value="Trypsin-like serine proteases"/>
    <property type="match status" value="1"/>
</dbReference>
<keyword evidence="9" id="KW-1185">Reference proteome</keyword>
<organism evidence="8 9">
    <name type="scientific">Polypedilum vanderplanki</name>
    <name type="common">Sleeping chironomid midge</name>
    <dbReference type="NCBI Taxonomy" id="319348"/>
    <lineage>
        <taxon>Eukaryota</taxon>
        <taxon>Metazoa</taxon>
        <taxon>Ecdysozoa</taxon>
        <taxon>Arthropoda</taxon>
        <taxon>Hexapoda</taxon>
        <taxon>Insecta</taxon>
        <taxon>Pterygota</taxon>
        <taxon>Neoptera</taxon>
        <taxon>Endopterygota</taxon>
        <taxon>Diptera</taxon>
        <taxon>Nematocera</taxon>
        <taxon>Chironomoidea</taxon>
        <taxon>Chironomidae</taxon>
        <taxon>Chironominae</taxon>
        <taxon>Polypedilum</taxon>
        <taxon>Polypedilum</taxon>
    </lineage>
</organism>
<accession>A0A9J6C5Z7</accession>
<keyword evidence="4" id="KW-0245">EGF-like domain</keyword>
<comment type="caution">
    <text evidence="8">The sequence shown here is derived from an EMBL/GenBank/DDBJ whole genome shotgun (WGS) entry which is preliminary data.</text>
</comment>
<dbReference type="SMART" id="SM00020">
    <property type="entry name" value="Tryp_SPc"/>
    <property type="match status" value="1"/>
</dbReference>
<dbReference type="GO" id="GO:0004252">
    <property type="term" value="F:serine-type endopeptidase activity"/>
    <property type="evidence" value="ECO:0007669"/>
    <property type="project" value="InterPro"/>
</dbReference>
<feature type="domain" description="EGF-like" evidence="6">
    <location>
        <begin position="258"/>
        <end position="296"/>
    </location>
</feature>
<protein>
    <submittedName>
        <fullName evidence="8">Uncharacterized protein</fullName>
    </submittedName>
</protein>
<evidence type="ECO:0000313" key="8">
    <source>
        <dbReference type="EMBL" id="KAG5677588.1"/>
    </source>
</evidence>
<dbReference type="Gene3D" id="2.40.10.10">
    <property type="entry name" value="Trypsin-like serine proteases"/>
    <property type="match status" value="1"/>
</dbReference>
<dbReference type="GO" id="GO:0006508">
    <property type="term" value="P:proteolysis"/>
    <property type="evidence" value="ECO:0007669"/>
    <property type="project" value="InterPro"/>
</dbReference>
<dbReference type="PROSITE" id="PS50240">
    <property type="entry name" value="TRYPSIN_DOM"/>
    <property type="match status" value="1"/>
</dbReference>
<evidence type="ECO:0000256" key="4">
    <source>
        <dbReference type="PROSITE-ProRule" id="PRU00076"/>
    </source>
</evidence>
<dbReference type="AlphaFoldDB" id="A0A9J6C5Z7"/>
<dbReference type="PANTHER" id="PTHR45712">
    <property type="entry name" value="AGAP008170-PA"/>
    <property type="match status" value="1"/>
</dbReference>
<dbReference type="InterPro" id="IPR003591">
    <property type="entry name" value="Leu-rich_rpt_typical-subtyp"/>
</dbReference>
<keyword evidence="5" id="KW-0732">Signal</keyword>
<dbReference type="SMART" id="SM00369">
    <property type="entry name" value="LRR_TYP"/>
    <property type="match status" value="6"/>
</dbReference>
<reference evidence="8" key="1">
    <citation type="submission" date="2021-03" db="EMBL/GenBank/DDBJ databases">
        <title>Chromosome level genome of the anhydrobiotic midge Polypedilum vanderplanki.</title>
        <authorList>
            <person name="Yoshida Y."/>
            <person name="Kikawada T."/>
            <person name="Gusev O."/>
        </authorList>
    </citation>
    <scope>NUCLEOTIDE SEQUENCE</scope>
    <source>
        <strain evidence="8">NIAS01</strain>
        <tissue evidence="8">Whole body or cell culture</tissue>
    </source>
</reference>
<dbReference type="InterPro" id="IPR001611">
    <property type="entry name" value="Leu-rich_rpt"/>
</dbReference>
<evidence type="ECO:0000313" key="9">
    <source>
        <dbReference type="Proteomes" id="UP001107558"/>
    </source>
</evidence>
<gene>
    <name evidence="8" type="ORF">PVAND_007337</name>
</gene>
<proteinExistence type="inferred from homology"/>